<accession>A0A0G4EG77</accession>
<dbReference type="InterPro" id="IPR011333">
    <property type="entry name" value="SKP1/BTB/POZ_sf"/>
</dbReference>
<keyword evidence="2" id="KW-1185">Reference proteome</keyword>
<proteinExistence type="predicted"/>
<dbReference type="VEuPathDB" id="CryptoDB:Vbra_11571"/>
<evidence type="ECO:0000313" key="1">
    <source>
        <dbReference type="EMBL" id="CEL94480.1"/>
    </source>
</evidence>
<name>A0A0G4EG77_VITBC</name>
<dbReference type="AlphaFoldDB" id="A0A0G4EG77"/>
<dbReference type="EMBL" id="CDMY01000220">
    <property type="protein sequence ID" value="CEL94480.1"/>
    <property type="molecule type" value="Genomic_DNA"/>
</dbReference>
<evidence type="ECO:0000313" key="2">
    <source>
        <dbReference type="Proteomes" id="UP000041254"/>
    </source>
</evidence>
<dbReference type="SUPFAM" id="SSF54695">
    <property type="entry name" value="POZ domain"/>
    <property type="match status" value="1"/>
</dbReference>
<dbReference type="InParanoid" id="A0A0G4EG77"/>
<evidence type="ECO:0008006" key="3">
    <source>
        <dbReference type="Google" id="ProtNLM"/>
    </source>
</evidence>
<protein>
    <recommendedName>
        <fullName evidence="3">Potassium channel tetramerisation-type BTB domain-containing protein</fullName>
    </recommendedName>
</protein>
<dbReference type="Proteomes" id="UP000041254">
    <property type="component" value="Unassembled WGS sequence"/>
</dbReference>
<reference evidence="1 2" key="1">
    <citation type="submission" date="2014-11" db="EMBL/GenBank/DDBJ databases">
        <authorList>
            <person name="Zhu J."/>
            <person name="Qi W."/>
            <person name="Song R."/>
        </authorList>
    </citation>
    <scope>NUCLEOTIDE SEQUENCE [LARGE SCALE GENOMIC DNA]</scope>
</reference>
<gene>
    <name evidence="1" type="ORF">Vbra_11571</name>
</gene>
<sequence>MLLNVGGMVMEFHRHQLLRCGLRGTCLAVLLNRFPGWLLTDAEGVHFVDADPFYFIWFTVMLYLGDRIDVSEICEGCPSAFPFYHDRFFAKTDLNTEPQTGDHEGDAFRQFMAEMGAFIHSSAGGTSGSEVLTARVDDLTVATTDATLDDFDTLHERFSKYRGPVVDVSADHLRKIVDYLRRIRIASDAAIPLPTSTSPGELLYACEMYGLMEQVYLSMIGKSHSHIQCILKSSHDDCEFHTLVQRAEGLQGGLLFVVESEREARRHRFACHIDGPLIAPSDPTAELCTGCPVTFYSISGAFEEADGIVKIAIPNDQQWMTVAGTQGTVTNTDGVLHCKVAIGGGRLWLGCAKDRPAGDLRRCAQWVKRIELPVGKTYRGGFFHDNGYATLATSFGFTCADMEIYTLQPDCGWEWLRAVADVLLSPST</sequence>
<organism evidence="1 2">
    <name type="scientific">Vitrella brassicaformis (strain CCMP3155)</name>
    <dbReference type="NCBI Taxonomy" id="1169540"/>
    <lineage>
        <taxon>Eukaryota</taxon>
        <taxon>Sar</taxon>
        <taxon>Alveolata</taxon>
        <taxon>Colpodellida</taxon>
        <taxon>Vitrellaceae</taxon>
        <taxon>Vitrella</taxon>
    </lineage>
</organism>
<dbReference type="PhylomeDB" id="A0A0G4EG77"/>